<reference evidence="2" key="1">
    <citation type="submission" date="2021-05" db="EMBL/GenBank/DDBJ databases">
        <authorList>
            <person name="Alioto T."/>
            <person name="Alioto T."/>
            <person name="Gomez Garrido J."/>
        </authorList>
    </citation>
    <scope>NUCLEOTIDE SEQUENCE</scope>
</reference>
<protein>
    <submittedName>
        <fullName evidence="2">(northern house mosquito) hypothetical protein</fullName>
    </submittedName>
</protein>
<dbReference type="EMBL" id="HBUE01287132">
    <property type="protein sequence ID" value="CAG6572197.1"/>
    <property type="molecule type" value="Transcribed_RNA"/>
</dbReference>
<evidence type="ECO:0000313" key="2">
    <source>
        <dbReference type="EMBL" id="CAG6520630.1"/>
    </source>
</evidence>
<sequence length="161" mass="17634">MKITILLSTENYSSTLKLALNDAGNNFAHRHGSRVLTPCRDVLVVRRRCLHHLRNHLSLPDVRRIAKHQLPVLGQLDELLLARLLARVGRRLWDGWKVKGVFLGWGVVEGFLLDHGHREERIGEDGGGGSAGRDCPLGGFDDDGGGGGWEETVATGSSDRG</sequence>
<dbReference type="EMBL" id="HBUE01181525">
    <property type="protein sequence ID" value="CAG6520630.1"/>
    <property type="molecule type" value="Transcribed_RNA"/>
</dbReference>
<feature type="region of interest" description="Disordered" evidence="1">
    <location>
        <begin position="122"/>
        <end position="161"/>
    </location>
</feature>
<accession>A0A8D8E5Q2</accession>
<dbReference type="AlphaFoldDB" id="A0A8D8E5Q2"/>
<name>A0A8D8E5Q2_CULPI</name>
<proteinExistence type="predicted"/>
<organism evidence="2">
    <name type="scientific">Culex pipiens</name>
    <name type="common">House mosquito</name>
    <dbReference type="NCBI Taxonomy" id="7175"/>
    <lineage>
        <taxon>Eukaryota</taxon>
        <taxon>Metazoa</taxon>
        <taxon>Ecdysozoa</taxon>
        <taxon>Arthropoda</taxon>
        <taxon>Hexapoda</taxon>
        <taxon>Insecta</taxon>
        <taxon>Pterygota</taxon>
        <taxon>Neoptera</taxon>
        <taxon>Endopterygota</taxon>
        <taxon>Diptera</taxon>
        <taxon>Nematocera</taxon>
        <taxon>Culicoidea</taxon>
        <taxon>Culicidae</taxon>
        <taxon>Culicinae</taxon>
        <taxon>Culicini</taxon>
        <taxon>Culex</taxon>
        <taxon>Culex</taxon>
    </lineage>
</organism>
<evidence type="ECO:0000256" key="1">
    <source>
        <dbReference type="SAM" id="MobiDB-lite"/>
    </source>
</evidence>